<dbReference type="Proteomes" id="UP001176961">
    <property type="component" value="Unassembled WGS sequence"/>
</dbReference>
<keyword evidence="2" id="KW-1185">Reference proteome</keyword>
<dbReference type="AlphaFoldDB" id="A0AA36M7M6"/>
<gene>
    <name evidence="1" type="ORF">CYNAS_LOCUS14282</name>
</gene>
<evidence type="ECO:0000313" key="1">
    <source>
        <dbReference type="EMBL" id="CAJ0602299.1"/>
    </source>
</evidence>
<dbReference type="SUPFAM" id="SSF81631">
    <property type="entry name" value="PAP/OAS1 substrate-binding domain"/>
    <property type="match status" value="1"/>
</dbReference>
<evidence type="ECO:0000313" key="2">
    <source>
        <dbReference type="Proteomes" id="UP001176961"/>
    </source>
</evidence>
<comment type="caution">
    <text evidence="1">The sequence shown here is derived from an EMBL/GenBank/DDBJ whole genome shotgun (WGS) entry which is preliminary data.</text>
</comment>
<protein>
    <submittedName>
        <fullName evidence="1">Uncharacterized protein</fullName>
    </submittedName>
</protein>
<dbReference type="Gene3D" id="1.10.1410.10">
    <property type="match status" value="1"/>
</dbReference>
<dbReference type="EMBL" id="CATQJL010000305">
    <property type="protein sequence ID" value="CAJ0602299.1"/>
    <property type="molecule type" value="Genomic_DNA"/>
</dbReference>
<organism evidence="1 2">
    <name type="scientific">Cylicocyclus nassatus</name>
    <name type="common">Nematode worm</name>
    <dbReference type="NCBI Taxonomy" id="53992"/>
    <lineage>
        <taxon>Eukaryota</taxon>
        <taxon>Metazoa</taxon>
        <taxon>Ecdysozoa</taxon>
        <taxon>Nematoda</taxon>
        <taxon>Chromadorea</taxon>
        <taxon>Rhabditida</taxon>
        <taxon>Rhabditina</taxon>
        <taxon>Rhabditomorpha</taxon>
        <taxon>Strongyloidea</taxon>
        <taxon>Strongylidae</taxon>
        <taxon>Cylicocyclus</taxon>
    </lineage>
</organism>
<proteinExistence type="predicted"/>
<accession>A0AA36M7M6</accession>
<reference evidence="1" key="1">
    <citation type="submission" date="2023-07" db="EMBL/GenBank/DDBJ databases">
        <authorList>
            <consortium name="CYATHOMIX"/>
        </authorList>
    </citation>
    <scope>NUCLEOTIDE SEQUENCE</scope>
    <source>
        <strain evidence="1">N/A</strain>
    </source>
</reference>
<name>A0AA36M7M6_CYLNA</name>
<sequence length="330" mass="37954">MNLVRELKAMVNGFQSNVFWIPYVSWERIECGDVWCSGSQAVLSRMKPQGQEVVKKLSGIEGSLCARILQYVSLIRMGRLLRVSCNPTPSTRVNIPDCLKRDPDAPKVARNVTVNQNVKDENEDFVNASSACDEVLIIYDKESLCKIVTFTEAKTAPSSKKKGAPVCTTTKDQRLNAERVSKSTDDEVVQKLQLLQNPWKATQISGIYPVEKRQGGLTSHGFDLMVLYFLQQRGLMPRLHEMRPMMQKLLRVLKHWRNLRILPYLQVVQVVTKNVMTRDKTHWSRKLLQIADPFRTENVVTFTRAYQAYFFNCFLKSYLHFAVPHLLLFL</sequence>